<keyword evidence="2" id="KW-1133">Transmembrane helix</keyword>
<keyword evidence="4" id="KW-1185">Reference proteome</keyword>
<comment type="caution">
    <text evidence="3">The sequence shown here is derived from an EMBL/GenBank/DDBJ whole genome shotgun (WGS) entry which is preliminary data.</text>
</comment>
<protein>
    <recommendedName>
        <fullName evidence="5">Transmembrane protein</fullName>
    </recommendedName>
</protein>
<sequence length="605" mass="66782">MAPSAGPEKPQRRRRKSRPPPLFVLDASDSNEFPTASSMDSVVAPLPSELSELPPTALSTTGLDQSNTSTASTATQFTSSSSTNASSSSRSARWWKKVSTLRPKRRRSDSRERAAERPSLDQELYVRSILESYASSMSSKSNRYSTHFSTDDGSGDTSSSKKITEPRTSRQRREEGERRRERREGHSAAYVAHFTPSEAADPGQDEHCVDMDSHRHLTAGVPGLSSGSSPRHADDGTDDENPFRDSSVSDEDDRNRRRLQRRMKIEAMRARLLEKNQHRARARKKMCVFIACIGVTLTAFVVAAILIARVGVQIQGNTASSSSTNSSSSINSTSSSSGSTEAIASGESSVLGSLITSDSSVIGSEADLSALSSGSSSELQDDTASYSSSRSGSDDTSNVTRNSYTYIHCILMVLSLWMSLVVVIMHVTFRSFRTYSHPFVLELSCVQCGYWITSLLRVVLETVTLSNVAYLIFCMFECFFNFAQISFTCAIAFNMYRSVVSYADVLMDSQSSKRRYHTYTINVLLLSVLAAVTLALVGYRSGDTYDDDSLDALSETKEDILDGEAFSPCLYPTCRLILYVYYPLLAFGFNFIFYVRFKRTIALSF</sequence>
<feature type="region of interest" description="Disordered" evidence="1">
    <location>
        <begin position="372"/>
        <end position="398"/>
    </location>
</feature>
<feature type="transmembrane region" description="Helical" evidence="2">
    <location>
        <begin position="286"/>
        <end position="308"/>
    </location>
</feature>
<evidence type="ECO:0008006" key="5">
    <source>
        <dbReference type="Google" id="ProtNLM"/>
    </source>
</evidence>
<feature type="compositionally biased region" description="Low complexity" evidence="1">
    <location>
        <begin position="372"/>
        <end position="397"/>
    </location>
</feature>
<keyword evidence="2" id="KW-0472">Membrane</keyword>
<feature type="transmembrane region" description="Helical" evidence="2">
    <location>
        <begin position="405"/>
        <end position="427"/>
    </location>
</feature>
<name>A0A8T1WV54_9STRA</name>
<evidence type="ECO:0000256" key="1">
    <source>
        <dbReference type="SAM" id="MobiDB-lite"/>
    </source>
</evidence>
<feature type="transmembrane region" description="Helical" evidence="2">
    <location>
        <begin position="516"/>
        <end position="539"/>
    </location>
</feature>
<keyword evidence="2" id="KW-0812">Transmembrane</keyword>
<feature type="compositionally biased region" description="Basic and acidic residues" evidence="1">
    <location>
        <begin position="162"/>
        <end position="186"/>
    </location>
</feature>
<feature type="transmembrane region" description="Helical" evidence="2">
    <location>
        <begin position="576"/>
        <end position="595"/>
    </location>
</feature>
<dbReference type="AlphaFoldDB" id="A0A8T1WV54"/>
<dbReference type="Proteomes" id="UP000693981">
    <property type="component" value="Unassembled WGS sequence"/>
</dbReference>
<gene>
    <name evidence="3" type="ORF">PHYBOEH_003670</name>
</gene>
<evidence type="ECO:0000313" key="3">
    <source>
        <dbReference type="EMBL" id="KAG7395530.1"/>
    </source>
</evidence>
<evidence type="ECO:0000256" key="2">
    <source>
        <dbReference type="SAM" id="Phobius"/>
    </source>
</evidence>
<evidence type="ECO:0000313" key="4">
    <source>
        <dbReference type="Proteomes" id="UP000693981"/>
    </source>
</evidence>
<organism evidence="3 4">
    <name type="scientific">Phytophthora boehmeriae</name>
    <dbReference type="NCBI Taxonomy" id="109152"/>
    <lineage>
        <taxon>Eukaryota</taxon>
        <taxon>Sar</taxon>
        <taxon>Stramenopiles</taxon>
        <taxon>Oomycota</taxon>
        <taxon>Peronosporomycetes</taxon>
        <taxon>Peronosporales</taxon>
        <taxon>Peronosporaceae</taxon>
        <taxon>Phytophthora</taxon>
    </lineage>
</organism>
<reference evidence="3" key="1">
    <citation type="submission" date="2021-02" db="EMBL/GenBank/DDBJ databases">
        <authorList>
            <person name="Palmer J.M."/>
        </authorList>
    </citation>
    <scope>NUCLEOTIDE SEQUENCE</scope>
    <source>
        <strain evidence="3">SCRP23</strain>
    </source>
</reference>
<feature type="transmembrane region" description="Helical" evidence="2">
    <location>
        <begin position="468"/>
        <end position="496"/>
    </location>
</feature>
<feature type="compositionally biased region" description="Low complexity" evidence="1">
    <location>
        <begin position="44"/>
        <end position="92"/>
    </location>
</feature>
<dbReference type="EMBL" id="JAGDFL010000202">
    <property type="protein sequence ID" value="KAG7395530.1"/>
    <property type="molecule type" value="Genomic_DNA"/>
</dbReference>
<feature type="compositionally biased region" description="Basic and acidic residues" evidence="1">
    <location>
        <begin position="204"/>
        <end position="215"/>
    </location>
</feature>
<dbReference type="OrthoDB" id="28230at2759"/>
<feature type="region of interest" description="Disordered" evidence="1">
    <location>
        <begin position="317"/>
        <end position="341"/>
    </location>
</feature>
<proteinExistence type="predicted"/>
<accession>A0A8T1WV54</accession>
<feature type="compositionally biased region" description="Low complexity" evidence="1">
    <location>
        <begin position="151"/>
        <end position="160"/>
    </location>
</feature>
<feature type="compositionally biased region" description="Basic and acidic residues" evidence="1">
    <location>
        <begin position="109"/>
        <end position="120"/>
    </location>
</feature>
<feature type="region of interest" description="Disordered" evidence="1">
    <location>
        <begin position="1"/>
        <end position="257"/>
    </location>
</feature>
<feature type="compositionally biased region" description="Polar residues" evidence="1">
    <location>
        <begin position="133"/>
        <end position="148"/>
    </location>
</feature>
<feature type="compositionally biased region" description="Polar residues" evidence="1">
    <location>
        <begin position="28"/>
        <end position="40"/>
    </location>
</feature>